<dbReference type="AlphaFoldDB" id="A0A4Y2D5M1"/>
<reference evidence="2 3" key="1">
    <citation type="journal article" date="2019" name="Sci. Rep.">
        <title>Orb-weaving spider Araneus ventricosus genome elucidates the spidroin gene catalogue.</title>
        <authorList>
            <person name="Kono N."/>
            <person name="Nakamura H."/>
            <person name="Ohtoshi R."/>
            <person name="Moran D.A.P."/>
            <person name="Shinohara A."/>
            <person name="Yoshida Y."/>
            <person name="Fujiwara M."/>
            <person name="Mori M."/>
            <person name="Tomita M."/>
            <person name="Arakawa K."/>
        </authorList>
    </citation>
    <scope>NUCLEOTIDE SEQUENCE [LARGE SCALE GENOMIC DNA]</scope>
</reference>
<protein>
    <submittedName>
        <fullName evidence="2">Uncharacterized protein</fullName>
    </submittedName>
</protein>
<name>A0A4Y2D5M1_ARAVE</name>
<feature type="compositionally biased region" description="Low complexity" evidence="1">
    <location>
        <begin position="70"/>
        <end position="91"/>
    </location>
</feature>
<comment type="caution">
    <text evidence="2">The sequence shown here is derived from an EMBL/GenBank/DDBJ whole genome shotgun (WGS) entry which is preliminary data.</text>
</comment>
<keyword evidence="3" id="KW-1185">Reference proteome</keyword>
<dbReference type="EMBL" id="BGPR01000299">
    <property type="protein sequence ID" value="GBM11386.1"/>
    <property type="molecule type" value="Genomic_DNA"/>
</dbReference>
<proteinExistence type="predicted"/>
<feature type="region of interest" description="Disordered" evidence="1">
    <location>
        <begin position="43"/>
        <end position="92"/>
    </location>
</feature>
<evidence type="ECO:0000313" key="3">
    <source>
        <dbReference type="Proteomes" id="UP000499080"/>
    </source>
</evidence>
<dbReference type="Proteomes" id="UP000499080">
    <property type="component" value="Unassembled WGS sequence"/>
</dbReference>
<evidence type="ECO:0000313" key="2">
    <source>
        <dbReference type="EMBL" id="GBM11386.1"/>
    </source>
</evidence>
<organism evidence="2 3">
    <name type="scientific">Araneus ventricosus</name>
    <name type="common">Orbweaver spider</name>
    <name type="synonym">Epeira ventricosa</name>
    <dbReference type="NCBI Taxonomy" id="182803"/>
    <lineage>
        <taxon>Eukaryota</taxon>
        <taxon>Metazoa</taxon>
        <taxon>Ecdysozoa</taxon>
        <taxon>Arthropoda</taxon>
        <taxon>Chelicerata</taxon>
        <taxon>Arachnida</taxon>
        <taxon>Araneae</taxon>
        <taxon>Araneomorphae</taxon>
        <taxon>Entelegynae</taxon>
        <taxon>Araneoidea</taxon>
        <taxon>Araneidae</taxon>
        <taxon>Araneus</taxon>
    </lineage>
</organism>
<sequence length="121" mass="13372">MANDITPSHLRSDDDELMLRSNKRMKFCAPVSENSRNVFLTTHISPFPRPTDPTTPTDVVTTKYSTSKNPTTPTEVVTTKTIRTKDPTTPTNVVTTKAFTTEDRVTPTEEVATKTSITGGR</sequence>
<evidence type="ECO:0000256" key="1">
    <source>
        <dbReference type="SAM" id="MobiDB-lite"/>
    </source>
</evidence>
<accession>A0A4Y2D5M1</accession>
<gene>
    <name evidence="2" type="ORF">AVEN_249133_1</name>
</gene>
<feature type="region of interest" description="Disordered" evidence="1">
    <location>
        <begin position="102"/>
        <end position="121"/>
    </location>
</feature>